<dbReference type="InterPro" id="IPR018301">
    <property type="entry name" value="ArAA_hydroxylase_Fe/CU_BS"/>
</dbReference>
<dbReference type="Proteomes" id="UP000251942">
    <property type="component" value="Unassembled WGS sequence"/>
</dbReference>
<keyword evidence="7 13" id="KW-0479">Metal-binding</keyword>
<evidence type="ECO:0000313" key="15">
    <source>
        <dbReference type="EMBL" id="KTC96299.1"/>
    </source>
</evidence>
<dbReference type="Proteomes" id="UP000054698">
    <property type="component" value="Unassembled WGS sequence"/>
</dbReference>
<evidence type="ECO:0000256" key="6">
    <source>
        <dbReference type="ARBA" id="ARBA00020276"/>
    </source>
</evidence>
<evidence type="ECO:0000256" key="8">
    <source>
        <dbReference type="ARBA" id="ARBA00023002"/>
    </source>
</evidence>
<dbReference type="GO" id="GO:0004505">
    <property type="term" value="F:phenylalanine 4-monooxygenase activity"/>
    <property type="evidence" value="ECO:0007669"/>
    <property type="project" value="UniProtKB-EC"/>
</dbReference>
<dbReference type="PRINTS" id="PR00372">
    <property type="entry name" value="FYWHYDRXLASE"/>
</dbReference>
<dbReference type="InterPro" id="IPR019774">
    <property type="entry name" value="Aromatic-AA_hydroxylase_C"/>
</dbReference>
<dbReference type="Gene3D" id="1.10.800.10">
    <property type="entry name" value="Aromatic amino acid hydroxylase"/>
    <property type="match status" value="1"/>
</dbReference>
<feature type="binding site" evidence="13">
    <location>
        <position position="157"/>
    </location>
    <ligand>
        <name>Fe cation</name>
        <dbReference type="ChEBI" id="CHEBI:24875"/>
    </ligand>
</feature>
<keyword evidence="8 16" id="KW-0560">Oxidoreductase</keyword>
<evidence type="ECO:0000256" key="10">
    <source>
        <dbReference type="ARBA" id="ARBA00023033"/>
    </source>
</evidence>
<feature type="binding site" evidence="13">
    <location>
        <position position="197"/>
    </location>
    <ligand>
        <name>Fe cation</name>
        <dbReference type="ChEBI" id="CHEBI:24875"/>
    </ligand>
</feature>
<evidence type="ECO:0000256" key="2">
    <source>
        <dbReference type="ARBA" id="ARBA00001954"/>
    </source>
</evidence>
<dbReference type="Pfam" id="PF00351">
    <property type="entry name" value="Biopterin_H"/>
    <property type="match status" value="1"/>
</dbReference>
<evidence type="ECO:0000313" key="17">
    <source>
        <dbReference type="Proteomes" id="UP000054698"/>
    </source>
</evidence>
<dbReference type="EC" id="1.14.16.1" evidence="5"/>
<feature type="domain" description="Biopterin-dependent aromatic amino acid hydroxylase family profile" evidence="14">
    <location>
        <begin position="1"/>
        <end position="302"/>
    </location>
</feature>
<proteinExistence type="inferred from homology"/>
<evidence type="ECO:0000256" key="11">
    <source>
        <dbReference type="ARBA" id="ARBA00023232"/>
    </source>
</evidence>
<evidence type="ECO:0000256" key="5">
    <source>
        <dbReference type="ARBA" id="ARBA00011995"/>
    </source>
</evidence>
<feature type="binding site" evidence="13">
    <location>
        <position position="152"/>
    </location>
    <ligand>
        <name>Fe cation</name>
        <dbReference type="ChEBI" id="CHEBI:24875"/>
    </ligand>
</feature>
<keyword evidence="9 13" id="KW-0408">Iron</keyword>
<name>A0A0W0TLB7_9GAMM</name>
<dbReference type="NCBIfam" id="NF008877">
    <property type="entry name" value="PRK11913.1-2"/>
    <property type="match status" value="1"/>
</dbReference>
<dbReference type="PROSITE" id="PS00367">
    <property type="entry name" value="BH4_AAA_HYDROXYL_1"/>
    <property type="match status" value="1"/>
</dbReference>
<gene>
    <name evidence="16" type="primary">phhA</name>
    <name evidence="15" type="ORF">Lfee_2097</name>
    <name evidence="16" type="ORF">NCTC12022_03347</name>
</gene>
<evidence type="ECO:0000259" key="14">
    <source>
        <dbReference type="PROSITE" id="PS51410"/>
    </source>
</evidence>
<protein>
    <recommendedName>
        <fullName evidence="6">Phenylalanine-4-hydroxylase</fullName>
        <ecNumber evidence="5">1.14.16.1</ecNumber>
    </recommendedName>
    <alternativeName>
        <fullName evidence="12">Phe-4-monooxygenase</fullName>
    </alternativeName>
</protein>
<dbReference type="PANTHER" id="PTHR11473">
    <property type="entry name" value="AROMATIC AMINO ACID HYDROXYLASE"/>
    <property type="match status" value="1"/>
</dbReference>
<evidence type="ECO:0000256" key="13">
    <source>
        <dbReference type="PIRSR" id="PIRSR601273-2"/>
    </source>
</evidence>
<evidence type="ECO:0000256" key="12">
    <source>
        <dbReference type="ARBA" id="ARBA00029922"/>
    </source>
</evidence>
<accession>A0A0W0TLB7</accession>
<sequence>MIFWGTENHGLSTKIADCQQPLGLLVLGVTMEFVSRYVSHQPDAQGLVSYSTEEHRIWQTLYERQMKIIPGRACEEFIHGLQNLGLTAKQIPQLPDVSCRLQELTGWQVAPVAALISAREFFELLAERKFPAATFIRCEEEIDYVQEPDIFHEIFGHCPMLTHPVYADFVCTYARRVLELPEEEWPLLQRLFWFTVEFGLIKTPQGIRAYGGGILSSISETAYSVESDIAMRVLFDPVVAFRMPYRIDMLQPVYFVIDDYKILYKFVESDINKYIQRARELGEYPPLFPVDKDNPNIHILAC</sequence>
<organism evidence="15 17">
    <name type="scientific">Legionella feeleii</name>
    <dbReference type="NCBI Taxonomy" id="453"/>
    <lineage>
        <taxon>Bacteria</taxon>
        <taxon>Pseudomonadati</taxon>
        <taxon>Pseudomonadota</taxon>
        <taxon>Gammaproteobacteria</taxon>
        <taxon>Legionellales</taxon>
        <taxon>Legionellaceae</taxon>
        <taxon>Legionella</taxon>
    </lineage>
</organism>
<keyword evidence="10" id="KW-0503">Monooxygenase</keyword>
<dbReference type="GO" id="GO:0005506">
    <property type="term" value="F:iron ion binding"/>
    <property type="evidence" value="ECO:0007669"/>
    <property type="project" value="InterPro"/>
</dbReference>
<comment type="catalytic activity">
    <reaction evidence="1">
        <text>(6R)-L-erythro-5,6,7,8-tetrahydrobiopterin + L-phenylalanine + O2 = (4aS,6R)-4a-hydroxy-L-erythro-5,6,7,8-tetrahydrobiopterin + L-tyrosine</text>
        <dbReference type="Rhea" id="RHEA:20273"/>
        <dbReference type="ChEBI" id="CHEBI:15379"/>
        <dbReference type="ChEBI" id="CHEBI:15642"/>
        <dbReference type="ChEBI" id="CHEBI:58095"/>
        <dbReference type="ChEBI" id="CHEBI:58315"/>
        <dbReference type="ChEBI" id="CHEBI:59560"/>
        <dbReference type="EC" id="1.14.16.1"/>
    </reaction>
</comment>
<dbReference type="InterPro" id="IPR036329">
    <property type="entry name" value="Aro-AA_hydroxylase_C_sf"/>
</dbReference>
<dbReference type="PATRIC" id="fig|453.4.peg.2297"/>
<dbReference type="InterPro" id="IPR001273">
    <property type="entry name" value="ArAA_hydroxylase"/>
</dbReference>
<evidence type="ECO:0000313" key="16">
    <source>
        <dbReference type="EMBL" id="SPX62585.1"/>
    </source>
</evidence>
<dbReference type="EMBL" id="UASS01000039">
    <property type="protein sequence ID" value="SPX62585.1"/>
    <property type="molecule type" value="Genomic_DNA"/>
</dbReference>
<dbReference type="InterPro" id="IPR036951">
    <property type="entry name" value="ArAA_hydroxylase_sf"/>
</dbReference>
<evidence type="ECO:0000256" key="7">
    <source>
        <dbReference type="ARBA" id="ARBA00022723"/>
    </source>
</evidence>
<reference evidence="16 18" key="2">
    <citation type="submission" date="2018-06" db="EMBL/GenBank/DDBJ databases">
        <authorList>
            <consortium name="Pathogen Informatics"/>
            <person name="Doyle S."/>
        </authorList>
    </citation>
    <scope>NUCLEOTIDE SEQUENCE [LARGE SCALE GENOMIC DNA]</scope>
    <source>
        <strain evidence="16 18">NCTC12022</strain>
    </source>
</reference>
<dbReference type="PROSITE" id="PS51410">
    <property type="entry name" value="BH4_AAA_HYDROXYL_2"/>
    <property type="match status" value="1"/>
</dbReference>
<dbReference type="UniPathway" id="UPA00139">
    <property type="reaction ID" value="UER00337"/>
</dbReference>
<evidence type="ECO:0000256" key="3">
    <source>
        <dbReference type="ARBA" id="ARBA00005088"/>
    </source>
</evidence>
<dbReference type="GO" id="GO:0006559">
    <property type="term" value="P:L-phenylalanine catabolic process"/>
    <property type="evidence" value="ECO:0007669"/>
    <property type="project" value="UniProtKB-UniPathway"/>
</dbReference>
<keyword evidence="17" id="KW-1185">Reference proteome</keyword>
<comment type="cofactor">
    <cofactor evidence="2 13">
        <name>Fe(2+)</name>
        <dbReference type="ChEBI" id="CHEBI:29033"/>
    </cofactor>
</comment>
<reference evidence="15 17" key="1">
    <citation type="submission" date="2015-11" db="EMBL/GenBank/DDBJ databases">
        <title>Genomic analysis of 38 Legionella species identifies large and diverse effector repertoires.</title>
        <authorList>
            <person name="Burstein D."/>
            <person name="Amaro F."/>
            <person name="Zusman T."/>
            <person name="Lifshitz Z."/>
            <person name="Cohen O."/>
            <person name="Gilbert J.A."/>
            <person name="Pupko T."/>
            <person name="Shuman H.A."/>
            <person name="Segal G."/>
        </authorList>
    </citation>
    <scope>NUCLEOTIDE SEQUENCE [LARGE SCALE GENOMIC DNA]</scope>
    <source>
        <strain evidence="15 17">WO-44C</strain>
    </source>
</reference>
<comment type="similarity">
    <text evidence="4">Belongs to the biopterin-dependent aromatic amino acid hydroxylase family.</text>
</comment>
<evidence type="ECO:0000313" key="18">
    <source>
        <dbReference type="Proteomes" id="UP000251942"/>
    </source>
</evidence>
<evidence type="ECO:0000256" key="1">
    <source>
        <dbReference type="ARBA" id="ARBA00001060"/>
    </source>
</evidence>
<dbReference type="SUPFAM" id="SSF56534">
    <property type="entry name" value="Aromatic aminoacid monoxygenases, catalytic and oligomerization domains"/>
    <property type="match status" value="1"/>
</dbReference>
<dbReference type="PANTHER" id="PTHR11473:SF24">
    <property type="entry name" value="PHENYLALANINE-4-HYDROXYLASE"/>
    <property type="match status" value="1"/>
</dbReference>
<comment type="pathway">
    <text evidence="3">Amino-acid degradation; L-phenylalanine degradation; acetoacetate and fumarate from L-phenylalanine: step 1/6.</text>
</comment>
<dbReference type="STRING" id="453.Lfee_2097"/>
<dbReference type="NCBIfam" id="TIGR01267">
    <property type="entry name" value="Phe4hydrox_mono"/>
    <property type="match status" value="1"/>
</dbReference>
<dbReference type="AlphaFoldDB" id="A0A0W0TLB7"/>
<evidence type="ECO:0000256" key="9">
    <source>
        <dbReference type="ARBA" id="ARBA00023004"/>
    </source>
</evidence>
<dbReference type="InterPro" id="IPR005960">
    <property type="entry name" value="Phe-4-hydroxylase_mono"/>
</dbReference>
<dbReference type="EMBL" id="LNYB01000081">
    <property type="protein sequence ID" value="KTC96299.1"/>
    <property type="molecule type" value="Genomic_DNA"/>
</dbReference>
<keyword evidence="11" id="KW-0585">Phenylalanine catabolism</keyword>
<evidence type="ECO:0000256" key="4">
    <source>
        <dbReference type="ARBA" id="ARBA00009712"/>
    </source>
</evidence>
<dbReference type="CDD" id="cd03348">
    <property type="entry name" value="pro_PheOH"/>
    <property type="match status" value="1"/>
</dbReference>